<evidence type="ECO:0000256" key="3">
    <source>
        <dbReference type="ARBA" id="ARBA00012454"/>
    </source>
</evidence>
<organism evidence="16 17">
    <name type="scientific">Gottfriedia luciferensis</name>
    <dbReference type="NCBI Taxonomy" id="178774"/>
    <lineage>
        <taxon>Bacteria</taxon>
        <taxon>Bacillati</taxon>
        <taxon>Bacillota</taxon>
        <taxon>Bacilli</taxon>
        <taxon>Bacillales</taxon>
        <taxon>Bacillaceae</taxon>
        <taxon>Gottfriedia</taxon>
    </lineage>
</organism>
<dbReference type="EMBL" id="MDKC01000001">
    <property type="protein sequence ID" value="ODG93646.1"/>
    <property type="molecule type" value="Genomic_DNA"/>
</dbReference>
<evidence type="ECO:0000256" key="9">
    <source>
        <dbReference type="ARBA" id="ARBA00031529"/>
    </source>
</evidence>
<comment type="pathway">
    <text evidence="1 14">Cofactor biosynthesis; adenosylcobalamin biosynthesis; adenosylcobalamin from cob(II)yrinate a,c-diamide: step 2/7.</text>
</comment>
<evidence type="ECO:0000256" key="1">
    <source>
        <dbReference type="ARBA" id="ARBA00005121"/>
    </source>
</evidence>
<evidence type="ECO:0000259" key="15">
    <source>
        <dbReference type="Pfam" id="PF01923"/>
    </source>
</evidence>
<evidence type="ECO:0000256" key="2">
    <source>
        <dbReference type="ARBA" id="ARBA00007487"/>
    </source>
</evidence>
<keyword evidence="7 14" id="KW-0547">Nucleotide-binding</keyword>
<dbReference type="SUPFAM" id="SSF89028">
    <property type="entry name" value="Cobalamin adenosyltransferase-like"/>
    <property type="match status" value="1"/>
</dbReference>
<evidence type="ECO:0000256" key="12">
    <source>
        <dbReference type="ARBA" id="ARBA00048555"/>
    </source>
</evidence>
<dbReference type="InterPro" id="IPR029499">
    <property type="entry name" value="PduO-typ"/>
</dbReference>
<dbReference type="NCBIfam" id="TIGR00636">
    <property type="entry name" value="PduO_Nterm"/>
    <property type="match status" value="1"/>
</dbReference>
<evidence type="ECO:0000256" key="14">
    <source>
        <dbReference type="RuleBase" id="RU366026"/>
    </source>
</evidence>
<name>A0ABX2ZV48_9BACI</name>
<comment type="similarity">
    <text evidence="2 14">Belongs to the Cob(I)alamin adenosyltransferase family.</text>
</comment>
<comment type="catalytic activity">
    <reaction evidence="13 14">
        <text>2 cob(II)alamin + reduced [electron-transfer flavoprotein] + 2 ATP = 2 adenosylcob(III)alamin + 2 triphosphate + oxidized [electron-transfer flavoprotein] + 3 H(+)</text>
        <dbReference type="Rhea" id="RHEA:28671"/>
        <dbReference type="Rhea" id="RHEA-COMP:10685"/>
        <dbReference type="Rhea" id="RHEA-COMP:10686"/>
        <dbReference type="ChEBI" id="CHEBI:15378"/>
        <dbReference type="ChEBI" id="CHEBI:16304"/>
        <dbReference type="ChEBI" id="CHEBI:18036"/>
        <dbReference type="ChEBI" id="CHEBI:18408"/>
        <dbReference type="ChEBI" id="CHEBI:30616"/>
        <dbReference type="ChEBI" id="CHEBI:57692"/>
        <dbReference type="ChEBI" id="CHEBI:58307"/>
        <dbReference type="EC" id="2.5.1.17"/>
    </reaction>
</comment>
<dbReference type="InterPro" id="IPR016030">
    <property type="entry name" value="CblAdoTrfase-like"/>
</dbReference>
<reference evidence="16 17" key="1">
    <citation type="submission" date="2016-07" db="EMBL/GenBank/DDBJ databases">
        <authorList>
            <person name="Townsley L."/>
            <person name="Shank E.A."/>
        </authorList>
    </citation>
    <scope>NUCLEOTIDE SEQUENCE [LARGE SCALE GENOMIC DNA]</scope>
    <source>
        <strain evidence="16 17">CH01</strain>
    </source>
</reference>
<dbReference type="Proteomes" id="UP000094580">
    <property type="component" value="Unassembled WGS sequence"/>
</dbReference>
<sequence length="189" mass="21707">MKIYTKTGDKGQTSLVGKRVDKDDLRVESYGTIDEVNTIVGYAMTYLDHEDTRDIYNSLQKIQHELFDCGGDLAVVKDSIPFKTTEKMVEELETLIDEYMEATPPLQRFILPGGSKPAAIIHQARAVTRRAERTVVTLMKQENIHLPVFLYLNRLSDYFFALARVINTRLNIKDVEYERGAIVFRTDKK</sequence>
<dbReference type="Pfam" id="PF01923">
    <property type="entry name" value="Cob_adeno_trans"/>
    <property type="match status" value="1"/>
</dbReference>
<evidence type="ECO:0000256" key="13">
    <source>
        <dbReference type="ARBA" id="ARBA00048692"/>
    </source>
</evidence>
<accession>A0ABX2ZV48</accession>
<dbReference type="PANTHER" id="PTHR12213">
    <property type="entry name" value="CORRINOID ADENOSYLTRANSFERASE"/>
    <property type="match status" value="1"/>
</dbReference>
<evidence type="ECO:0000256" key="7">
    <source>
        <dbReference type="ARBA" id="ARBA00022741"/>
    </source>
</evidence>
<dbReference type="RefSeq" id="WP_069031841.1">
    <property type="nucleotide sequence ID" value="NZ_MDKC01000001.1"/>
</dbReference>
<dbReference type="PANTHER" id="PTHR12213:SF0">
    <property type="entry name" value="CORRINOID ADENOSYLTRANSFERASE MMAB"/>
    <property type="match status" value="1"/>
</dbReference>
<comment type="catalytic activity">
    <reaction evidence="12 14">
        <text>2 cob(II)yrinate a,c diamide + reduced [electron-transfer flavoprotein] + 2 ATP = 2 adenosylcob(III)yrinate a,c-diamide + 2 triphosphate + oxidized [electron-transfer flavoprotein] + 3 H(+)</text>
        <dbReference type="Rhea" id="RHEA:11528"/>
        <dbReference type="Rhea" id="RHEA-COMP:10685"/>
        <dbReference type="Rhea" id="RHEA-COMP:10686"/>
        <dbReference type="ChEBI" id="CHEBI:15378"/>
        <dbReference type="ChEBI" id="CHEBI:18036"/>
        <dbReference type="ChEBI" id="CHEBI:30616"/>
        <dbReference type="ChEBI" id="CHEBI:57692"/>
        <dbReference type="ChEBI" id="CHEBI:58307"/>
        <dbReference type="ChEBI" id="CHEBI:58503"/>
        <dbReference type="ChEBI" id="CHEBI:58537"/>
        <dbReference type="EC" id="2.5.1.17"/>
    </reaction>
</comment>
<evidence type="ECO:0000313" key="16">
    <source>
        <dbReference type="EMBL" id="ODG93646.1"/>
    </source>
</evidence>
<evidence type="ECO:0000256" key="10">
    <source>
        <dbReference type="ARBA" id="ARBA00033334"/>
    </source>
</evidence>
<protein>
    <recommendedName>
        <fullName evidence="4 14">Corrinoid adenosyltransferase</fullName>
        <ecNumber evidence="3 14">2.5.1.17</ecNumber>
    </recommendedName>
    <alternativeName>
        <fullName evidence="9 14">Cob(II)alamin adenosyltransferase</fullName>
    </alternativeName>
    <alternativeName>
        <fullName evidence="11 14">Cob(II)yrinic acid a,c-diamide adenosyltransferase</fullName>
    </alternativeName>
    <alternativeName>
        <fullName evidence="10 14">Cobinamide/cobalamin adenosyltransferase</fullName>
    </alternativeName>
</protein>
<keyword evidence="8 14" id="KW-0067">ATP-binding</keyword>
<evidence type="ECO:0000256" key="8">
    <source>
        <dbReference type="ARBA" id="ARBA00022840"/>
    </source>
</evidence>
<evidence type="ECO:0000313" key="17">
    <source>
        <dbReference type="Proteomes" id="UP000094580"/>
    </source>
</evidence>
<proteinExistence type="inferred from homology"/>
<comment type="caution">
    <text evidence="16">The sequence shown here is derived from an EMBL/GenBank/DDBJ whole genome shotgun (WGS) entry which is preliminary data.</text>
</comment>
<dbReference type="EC" id="2.5.1.17" evidence="3 14"/>
<evidence type="ECO:0000256" key="5">
    <source>
        <dbReference type="ARBA" id="ARBA00022573"/>
    </source>
</evidence>
<feature type="domain" description="Cobalamin adenosyltransferase-like" evidence="15">
    <location>
        <begin position="3"/>
        <end position="165"/>
    </location>
</feature>
<keyword evidence="17" id="KW-1185">Reference proteome</keyword>
<dbReference type="Gene3D" id="1.20.1200.10">
    <property type="entry name" value="Cobalamin adenosyltransferase-like"/>
    <property type="match status" value="1"/>
</dbReference>
<keyword evidence="5 14" id="KW-0169">Cobalamin biosynthesis</keyword>
<keyword evidence="6 14" id="KW-0808">Transferase</keyword>
<evidence type="ECO:0000256" key="11">
    <source>
        <dbReference type="ARBA" id="ARBA00033354"/>
    </source>
</evidence>
<dbReference type="InterPro" id="IPR036451">
    <property type="entry name" value="CblAdoTrfase-like_sf"/>
</dbReference>
<gene>
    <name evidence="16" type="ORF">BED47_00290</name>
</gene>
<evidence type="ECO:0000256" key="6">
    <source>
        <dbReference type="ARBA" id="ARBA00022679"/>
    </source>
</evidence>
<evidence type="ECO:0000256" key="4">
    <source>
        <dbReference type="ARBA" id="ARBA00020963"/>
    </source>
</evidence>